<sequence>MLPYQSFSRLSLLLLSLAVFSLTGCNDDDDTFLGIDFDDDGTLFLSSNTSGTVGVLNLEDGDMPAIETFMAAGTDADGLFYESGEGNLYQVNRSDSTVVEYNDVIDDLDDPNGVDVEARSTSDFTNGRGLAANDQRVVVAQQGVDANDNRNRLIVYDISNDDDVIELSASYPTNIALWGVQFVGDDLYAVVDKSDSVAVYTNFLANTNGDTIMPTRYIKVDGITRTHGLEYNADDDIMILTDIGAADNSTDGALIVIRDFSTLGMADMVATDRYTRIGGDATRLGNPVDVAYDMDTDRIYVAERATGSGVLLIFSGDASDNAAPLRSIPFVGLSSLYLHRD</sequence>
<reference evidence="2" key="1">
    <citation type="submission" date="2021-12" db="EMBL/GenBank/DDBJ databases">
        <authorList>
            <person name="Rodrigo-Torres L."/>
            <person name="Arahal R. D."/>
            <person name="Lucena T."/>
        </authorList>
    </citation>
    <scope>NUCLEOTIDE SEQUENCE</scope>
    <source>
        <strain evidence="2">CECT 8419</strain>
    </source>
</reference>
<accession>A0ABN8F3V8</accession>
<dbReference type="Proteomes" id="UP000837803">
    <property type="component" value="Unassembled WGS sequence"/>
</dbReference>
<evidence type="ECO:0000313" key="3">
    <source>
        <dbReference type="Proteomes" id="UP000837803"/>
    </source>
</evidence>
<feature type="chain" id="PRO_5046886056" evidence="1">
    <location>
        <begin position="22"/>
        <end position="341"/>
    </location>
</feature>
<dbReference type="EMBL" id="CAKLPZ010000003">
    <property type="protein sequence ID" value="CAH1001651.1"/>
    <property type="molecule type" value="Genomic_DNA"/>
</dbReference>
<protein>
    <submittedName>
        <fullName evidence="2">Uncharacterized protein</fullName>
    </submittedName>
</protein>
<evidence type="ECO:0000313" key="2">
    <source>
        <dbReference type="EMBL" id="CAH1001651.1"/>
    </source>
</evidence>
<gene>
    <name evidence="2" type="ORF">LEM8419_02556</name>
</gene>
<comment type="caution">
    <text evidence="2">The sequence shown here is derived from an EMBL/GenBank/DDBJ whole genome shotgun (WGS) entry which is preliminary data.</text>
</comment>
<evidence type="ECO:0000256" key="1">
    <source>
        <dbReference type="SAM" id="SignalP"/>
    </source>
</evidence>
<dbReference type="SUPFAM" id="SSF50956">
    <property type="entry name" value="Thermostable phytase (3-phytase)"/>
    <property type="match status" value="1"/>
</dbReference>
<name>A0ABN8F3V8_9BACT</name>
<feature type="signal peptide" evidence="1">
    <location>
        <begin position="1"/>
        <end position="21"/>
    </location>
</feature>
<dbReference type="SUPFAM" id="SSF63825">
    <property type="entry name" value="YWTD domain"/>
    <property type="match status" value="1"/>
</dbReference>
<proteinExistence type="predicted"/>
<dbReference type="RefSeq" id="WP_238751500.1">
    <property type="nucleotide sequence ID" value="NZ_CAKLPZ010000003.1"/>
</dbReference>
<keyword evidence="1" id="KW-0732">Signal</keyword>
<organism evidence="2 3">
    <name type="scientific">Neolewinella maritima</name>
    <dbReference type="NCBI Taxonomy" id="1383882"/>
    <lineage>
        <taxon>Bacteria</taxon>
        <taxon>Pseudomonadati</taxon>
        <taxon>Bacteroidota</taxon>
        <taxon>Saprospiria</taxon>
        <taxon>Saprospirales</taxon>
        <taxon>Lewinellaceae</taxon>
        <taxon>Neolewinella</taxon>
    </lineage>
</organism>
<keyword evidence="3" id="KW-1185">Reference proteome</keyword>